<evidence type="ECO:0000313" key="3">
    <source>
        <dbReference type="Proteomes" id="UP000193411"/>
    </source>
</evidence>
<accession>A0A1Y2HBH6</accession>
<dbReference type="EMBL" id="MCFL01000062">
    <property type="protein sequence ID" value="ORZ31291.1"/>
    <property type="molecule type" value="Genomic_DNA"/>
</dbReference>
<feature type="compositionally biased region" description="Polar residues" evidence="1">
    <location>
        <begin position="164"/>
        <end position="174"/>
    </location>
</feature>
<sequence length="210" mass="22338">MADEPVREESECFSARDGRNLQNVRERESDLMSSHWLLTFVVRPNVDRIIRISAHATATTSTSIPGAILTIALLPPLYTLAINSIFSSSNGRRLSGACSPMNKYMLSGSTTLPVATMVGNPLVDSITRRIVLNSVPQWALMLRTGAGSARSIILGPANTTNLEPDCGTASSLQSRGPPLGGSKYASQSKAQRTVVSIRAGGSCALESEYG</sequence>
<organism evidence="2 3">
    <name type="scientific">Catenaria anguillulae PL171</name>
    <dbReference type="NCBI Taxonomy" id="765915"/>
    <lineage>
        <taxon>Eukaryota</taxon>
        <taxon>Fungi</taxon>
        <taxon>Fungi incertae sedis</taxon>
        <taxon>Blastocladiomycota</taxon>
        <taxon>Blastocladiomycetes</taxon>
        <taxon>Blastocladiales</taxon>
        <taxon>Catenariaceae</taxon>
        <taxon>Catenaria</taxon>
    </lineage>
</organism>
<evidence type="ECO:0000256" key="1">
    <source>
        <dbReference type="SAM" id="MobiDB-lite"/>
    </source>
</evidence>
<proteinExistence type="predicted"/>
<feature type="region of interest" description="Disordered" evidence="1">
    <location>
        <begin position="164"/>
        <end position="187"/>
    </location>
</feature>
<keyword evidence="3" id="KW-1185">Reference proteome</keyword>
<name>A0A1Y2HBH6_9FUNG</name>
<reference evidence="2 3" key="1">
    <citation type="submission" date="2016-07" db="EMBL/GenBank/DDBJ databases">
        <title>Pervasive Adenine N6-methylation of Active Genes in Fungi.</title>
        <authorList>
            <consortium name="DOE Joint Genome Institute"/>
            <person name="Mondo S.J."/>
            <person name="Dannebaum R.O."/>
            <person name="Kuo R.C."/>
            <person name="Labutti K."/>
            <person name="Haridas S."/>
            <person name="Kuo A."/>
            <person name="Salamov A."/>
            <person name="Ahrendt S.R."/>
            <person name="Lipzen A."/>
            <person name="Sullivan W."/>
            <person name="Andreopoulos W.B."/>
            <person name="Clum A."/>
            <person name="Lindquist E."/>
            <person name="Daum C."/>
            <person name="Ramamoorthy G.K."/>
            <person name="Gryganskyi A."/>
            <person name="Culley D."/>
            <person name="Magnuson J.K."/>
            <person name="James T.Y."/>
            <person name="O'Malley M.A."/>
            <person name="Stajich J.E."/>
            <person name="Spatafora J.W."/>
            <person name="Visel A."/>
            <person name="Grigoriev I.V."/>
        </authorList>
    </citation>
    <scope>NUCLEOTIDE SEQUENCE [LARGE SCALE GENOMIC DNA]</scope>
    <source>
        <strain evidence="2 3">PL171</strain>
    </source>
</reference>
<evidence type="ECO:0000313" key="2">
    <source>
        <dbReference type="EMBL" id="ORZ31291.1"/>
    </source>
</evidence>
<dbReference type="Proteomes" id="UP000193411">
    <property type="component" value="Unassembled WGS sequence"/>
</dbReference>
<dbReference type="AlphaFoldDB" id="A0A1Y2HBH6"/>
<gene>
    <name evidence="2" type="ORF">BCR44DRAFT_236207</name>
</gene>
<comment type="caution">
    <text evidence="2">The sequence shown here is derived from an EMBL/GenBank/DDBJ whole genome shotgun (WGS) entry which is preliminary data.</text>
</comment>
<protein>
    <submittedName>
        <fullName evidence="2">Uncharacterized protein</fullName>
    </submittedName>
</protein>